<reference evidence="6" key="1">
    <citation type="journal article" date="2019" name="Int. J. Syst. Evol. Microbiol.">
        <title>The Global Catalogue of Microorganisms (GCM) 10K type strain sequencing project: providing services to taxonomists for standard genome sequencing and annotation.</title>
        <authorList>
            <consortium name="The Broad Institute Genomics Platform"/>
            <consortium name="The Broad Institute Genome Sequencing Center for Infectious Disease"/>
            <person name="Wu L."/>
            <person name="Ma J."/>
        </authorList>
    </citation>
    <scope>NUCLEOTIDE SEQUENCE [LARGE SCALE GENOMIC DNA]</scope>
    <source>
        <strain evidence="6">NBRC 105830</strain>
    </source>
</reference>
<dbReference type="RefSeq" id="WP_241441418.1">
    <property type="nucleotide sequence ID" value="NZ_BSUJ01000001.1"/>
</dbReference>
<feature type="DNA-binding region" description="H-T-H motif" evidence="2">
    <location>
        <begin position="41"/>
        <end position="60"/>
    </location>
</feature>
<dbReference type="EMBL" id="BSUJ01000001">
    <property type="protein sequence ID" value="GMA21111.1"/>
    <property type="molecule type" value="Genomic_DNA"/>
</dbReference>
<feature type="domain" description="HTH tetR-type" evidence="4">
    <location>
        <begin position="18"/>
        <end position="78"/>
    </location>
</feature>
<keyword evidence="6" id="KW-1185">Reference proteome</keyword>
<dbReference type="InterPro" id="IPR009057">
    <property type="entry name" value="Homeodomain-like_sf"/>
</dbReference>
<dbReference type="SUPFAM" id="SSF48498">
    <property type="entry name" value="Tetracyclin repressor-like, C-terminal domain"/>
    <property type="match status" value="1"/>
</dbReference>
<dbReference type="PANTHER" id="PTHR43479">
    <property type="entry name" value="ACREF/ENVCD OPERON REPRESSOR-RELATED"/>
    <property type="match status" value="1"/>
</dbReference>
<evidence type="ECO:0000313" key="5">
    <source>
        <dbReference type="EMBL" id="GMA21111.1"/>
    </source>
</evidence>
<evidence type="ECO:0000256" key="3">
    <source>
        <dbReference type="SAM" id="MobiDB-lite"/>
    </source>
</evidence>
<dbReference type="SUPFAM" id="SSF46689">
    <property type="entry name" value="Homeodomain-like"/>
    <property type="match status" value="1"/>
</dbReference>
<organism evidence="5 6">
    <name type="scientific">Arsenicicoccus piscis</name>
    <dbReference type="NCBI Taxonomy" id="673954"/>
    <lineage>
        <taxon>Bacteria</taxon>
        <taxon>Bacillati</taxon>
        <taxon>Actinomycetota</taxon>
        <taxon>Actinomycetes</taxon>
        <taxon>Micrococcales</taxon>
        <taxon>Intrasporangiaceae</taxon>
        <taxon>Arsenicicoccus</taxon>
    </lineage>
</organism>
<evidence type="ECO:0000313" key="6">
    <source>
        <dbReference type="Proteomes" id="UP001157109"/>
    </source>
</evidence>
<evidence type="ECO:0000256" key="2">
    <source>
        <dbReference type="PROSITE-ProRule" id="PRU00335"/>
    </source>
</evidence>
<evidence type="ECO:0000259" key="4">
    <source>
        <dbReference type="PROSITE" id="PS50977"/>
    </source>
</evidence>
<sequence>MGTVTAASATRGRESKSRERRDQLAESALVTLGQLGYARTSLREIAQNSPFSHGFVHYYFADKTELITYCVRHYKRQCVTRYDTVVSESATAAELVERFADELVETIEQEAPMHRLWYDLRTQAMFDPALRPDALAIDATLQDMVARVLERYAELDGRSLAVPVAVAYPMLDGVFEQALLRHLSGVPDALTTLRATACTLLPRLLRVR</sequence>
<dbReference type="Pfam" id="PF00440">
    <property type="entry name" value="TetR_N"/>
    <property type="match status" value="1"/>
</dbReference>
<dbReference type="InterPro" id="IPR036271">
    <property type="entry name" value="Tet_transcr_reg_TetR-rel_C_sf"/>
</dbReference>
<feature type="compositionally biased region" description="Basic and acidic residues" evidence="3">
    <location>
        <begin position="11"/>
        <end position="22"/>
    </location>
</feature>
<protein>
    <submittedName>
        <fullName evidence="5">TetR family transcriptional regulator</fullName>
    </submittedName>
</protein>
<gene>
    <name evidence="5" type="ORF">GCM10025862_31320</name>
</gene>
<comment type="caution">
    <text evidence="5">The sequence shown here is derived from an EMBL/GenBank/DDBJ whole genome shotgun (WGS) entry which is preliminary data.</text>
</comment>
<name>A0ABQ6HRW2_9MICO</name>
<dbReference type="PROSITE" id="PS50977">
    <property type="entry name" value="HTH_TETR_2"/>
    <property type="match status" value="1"/>
</dbReference>
<proteinExistence type="predicted"/>
<dbReference type="Proteomes" id="UP001157109">
    <property type="component" value="Unassembled WGS sequence"/>
</dbReference>
<feature type="region of interest" description="Disordered" evidence="3">
    <location>
        <begin position="1"/>
        <end position="22"/>
    </location>
</feature>
<dbReference type="Gene3D" id="1.10.357.10">
    <property type="entry name" value="Tetracycline Repressor, domain 2"/>
    <property type="match status" value="1"/>
</dbReference>
<dbReference type="InterPro" id="IPR001647">
    <property type="entry name" value="HTH_TetR"/>
</dbReference>
<dbReference type="PANTHER" id="PTHR43479:SF11">
    <property type="entry name" value="ACREF_ENVCD OPERON REPRESSOR-RELATED"/>
    <property type="match status" value="1"/>
</dbReference>
<evidence type="ECO:0000256" key="1">
    <source>
        <dbReference type="ARBA" id="ARBA00023125"/>
    </source>
</evidence>
<dbReference type="InterPro" id="IPR050624">
    <property type="entry name" value="HTH-type_Tx_Regulator"/>
</dbReference>
<keyword evidence="1 2" id="KW-0238">DNA-binding</keyword>
<accession>A0ABQ6HRW2</accession>